<evidence type="ECO:0000259" key="5">
    <source>
        <dbReference type="Pfam" id="PF13271"/>
    </source>
</evidence>
<dbReference type="InterPro" id="IPR041664">
    <property type="entry name" value="AAA_16"/>
</dbReference>
<dbReference type="EMBL" id="CACVKT020003687">
    <property type="protein sequence ID" value="CAC5385083.1"/>
    <property type="molecule type" value="Genomic_DNA"/>
</dbReference>
<evidence type="ECO:0000259" key="6">
    <source>
        <dbReference type="Pfam" id="PF25469"/>
    </source>
</evidence>
<keyword evidence="1" id="KW-0853">WD repeat</keyword>
<feature type="domain" description="Orc1-like AAA ATPase" evidence="4">
    <location>
        <begin position="359"/>
        <end position="497"/>
    </location>
</feature>
<evidence type="ECO:0000313" key="7">
    <source>
        <dbReference type="EMBL" id="CAC5385083.1"/>
    </source>
</evidence>
<dbReference type="Pfam" id="PF13271">
    <property type="entry name" value="DUF4062"/>
    <property type="match status" value="1"/>
</dbReference>
<accession>A0A6J8BMP7</accession>
<dbReference type="InterPro" id="IPR011044">
    <property type="entry name" value="Quino_amine_DH_bsu"/>
</dbReference>
<dbReference type="Gene3D" id="3.40.50.300">
    <property type="entry name" value="P-loop containing nucleotide triphosphate hydrolases"/>
    <property type="match status" value="1"/>
</dbReference>
<dbReference type="PANTHER" id="PTHR19871:SF14">
    <property type="entry name" value="DUF4062 DOMAIN-CONTAINING PROTEIN"/>
    <property type="match status" value="1"/>
</dbReference>
<dbReference type="SUPFAM" id="SSF52540">
    <property type="entry name" value="P-loop containing nucleoside triphosphate hydrolases"/>
    <property type="match status" value="1"/>
</dbReference>
<organism evidence="7 8">
    <name type="scientific">Mytilus coruscus</name>
    <name type="common">Sea mussel</name>
    <dbReference type="NCBI Taxonomy" id="42192"/>
    <lineage>
        <taxon>Eukaryota</taxon>
        <taxon>Metazoa</taxon>
        <taxon>Spiralia</taxon>
        <taxon>Lophotrochozoa</taxon>
        <taxon>Mollusca</taxon>
        <taxon>Bivalvia</taxon>
        <taxon>Autobranchia</taxon>
        <taxon>Pteriomorphia</taxon>
        <taxon>Mytilida</taxon>
        <taxon>Mytiloidea</taxon>
        <taxon>Mytilidae</taxon>
        <taxon>Mytilinae</taxon>
        <taxon>Mytilus</taxon>
    </lineage>
</organism>
<dbReference type="Pfam" id="PF13191">
    <property type="entry name" value="AAA_16"/>
    <property type="match status" value="1"/>
</dbReference>
<evidence type="ECO:0000256" key="3">
    <source>
        <dbReference type="SAM" id="MobiDB-lite"/>
    </source>
</evidence>
<sequence>MDNSRKMSVLRGSLDNLPALNSRVVRIFISSTFTDTYEERNMLMENVYPRIKAHCKEKHGLEFQVIDMRWGVPEEASDDHMSSLLCLQEIYNCQKVSTGPSFVTFLNQKHGYRPLPLTIVSLEYNLLVQTLIDSGEDSALLVKWYEEDLNAVPPVHVLQPISAVIPDYKSKTPAEKRKEWQPIYNILGQKLRFASQKCFENKKLSEEDKLKYFMSVTEEEIIAGLLKLPGNASEQCLCFIRLFEDIDLNDKVAPRFIDMLEIGKDDKSEKQRIIDEEAQKILEKLRDEKVANKIKDKNTSWSKSVVKWAPETGIGKDLHESYLKEFGDNCQQQKILLQDSLYTEVLQHATMARERCAIFHGRETILDKIADYLQRKDKSPLTVYGPSGSGKTSIIAEAARKVQFVKHKDAITIFRFLGTSPDSSNVYRLLHSLCQQIMLVTTGKDPNLPQDIDDLTRLFHKLIREYKSNKPLVILLDSLDQLSKEHAAHKLHWLPKTLPEDVKIVTSTYIESTDIIVLLKSLFSPDNFILVPKLGEELSCKILKSWLDGKNRTLTHEQFNVIENAFTKCSLPIYVKLVFESVMEWRSYTVVDNNSLAFNVKESIIKLFEHLERKHGKMFVSRAFAYITASNSGLSETELEDVLSIDDKLLTDVFRIHVPPIIRIPPLLFVRLRQDISSYLVDREVDDTTVFYWYHRQFIEAAQSRYLSDETFEDQIQSTLADYFIGTWYNKPKPFSYSDYQVKKLKLSSNTIETDRKISPQPLTFKYNFENEEKERFNKRKLNRLPYHLTMAGRIDEVRSMCLFNYDFLSAKIKAVSVQQVLEDFTLSKNNGSTLFSVLKQIQSSLMAFPKTLAIEISGHLTPFLAQKKTSLEKMLVEKCFNVIKSEEMPVPYQTSFSIPHNALMYKFEHEAVPFGSKVVMISKDSKHLLAMTVDNDLVSWDLTTGELEKEIRLYDPQQLKMNIFTMDKEKDVCYLCSSYQKTLNILLVVNMAACELINTISLSKTYPGVGFADSLKFAVTSDKIFCMYVGHNIDVFDKATGKHLFALDLVPDKFLMLPDEKKALIHEKNSTKFFMYNILNNKIESEFNINENPKDFILAPVGKEIVVLYRDLSLVKVFNIDATEGNVGELVCDVKTLGNEKIFSLEFSSNEIFLMLKYNTGVYFWNYKLNKMQHHFRIPDEVKPVHRVTDFFGHLTPNGELFVVAYEGFLVIYSMKTNKVASIIEINRSKSEIFLMASSGEFFVNTSARGNAISTWRTSALTKSDNQIQPMTMKTAPRYIAIARSGKVAAIRGNLGGELAIFDLIAGTQRFYIQGDIDVMKPTVTWDGKYAVVREYHSEEAVKIFNTTSGTLEMPLPLTSLQVKGITTCTTMVAVYVQGEDDKVTYVDLYSVPNGKLLHKLHSGRPSLHDMVFDFTGNEEFLLVSSPHLEGDPTVADITAYDVITGKESYFLENCRVRFTTMIMNESALFITQNVRKSGDIVVVVDVQSKKILREGKLERMDSQKDWSSSPDGRFCIDRDRQLYDVINFQFKWKYDAEEEYRKQSTQQTYPRFLHDNHTVIFPNITAGLLKLATIDSPEIKFVCPVHGIPVCLEVTSLGMIIVGCDDGRVMMLHKSNKDDIVTTAGLDGVVKREAMRSKKQPKQKTTKSSVCTII</sequence>
<feature type="region of interest" description="Disordered" evidence="3">
    <location>
        <begin position="1636"/>
        <end position="1656"/>
    </location>
</feature>
<feature type="domain" description="NWD1/2-like winged helix-turn-helix" evidence="6">
    <location>
        <begin position="599"/>
        <end position="710"/>
    </location>
</feature>
<dbReference type="Pfam" id="PF25469">
    <property type="entry name" value="WHD_NWD1"/>
    <property type="match status" value="1"/>
</dbReference>
<dbReference type="SUPFAM" id="SSF50969">
    <property type="entry name" value="YVTN repeat-like/Quinoprotein amine dehydrogenase"/>
    <property type="match status" value="1"/>
</dbReference>
<evidence type="ECO:0000256" key="2">
    <source>
        <dbReference type="ARBA" id="ARBA00022737"/>
    </source>
</evidence>
<dbReference type="InterPro" id="IPR057588">
    <property type="entry name" value="NWD1/2-like_WH"/>
</dbReference>
<evidence type="ECO:0000313" key="8">
    <source>
        <dbReference type="Proteomes" id="UP000507470"/>
    </source>
</evidence>
<evidence type="ECO:0008006" key="9">
    <source>
        <dbReference type="Google" id="ProtNLM"/>
    </source>
</evidence>
<dbReference type="InterPro" id="IPR015943">
    <property type="entry name" value="WD40/YVTN_repeat-like_dom_sf"/>
</dbReference>
<dbReference type="InterPro" id="IPR027417">
    <property type="entry name" value="P-loop_NTPase"/>
</dbReference>
<dbReference type="PANTHER" id="PTHR19871">
    <property type="entry name" value="BETA TRANSDUCIN-RELATED PROTEIN"/>
    <property type="match status" value="1"/>
</dbReference>
<reference evidence="7 8" key="1">
    <citation type="submission" date="2020-06" db="EMBL/GenBank/DDBJ databases">
        <authorList>
            <person name="Li R."/>
            <person name="Bekaert M."/>
        </authorList>
    </citation>
    <scope>NUCLEOTIDE SEQUENCE [LARGE SCALE GENOMIC DNA]</scope>
    <source>
        <strain evidence="8">wild</strain>
    </source>
</reference>
<dbReference type="Proteomes" id="UP000507470">
    <property type="component" value="Unassembled WGS sequence"/>
</dbReference>
<name>A0A6J8BMP7_MYTCO</name>
<dbReference type="Gene3D" id="1.25.40.370">
    <property type="match status" value="1"/>
</dbReference>
<proteinExistence type="predicted"/>
<dbReference type="InterPro" id="IPR025139">
    <property type="entry name" value="DUF4062"/>
</dbReference>
<dbReference type="Gene3D" id="2.130.10.10">
    <property type="entry name" value="YVTN repeat-like/Quinoprotein amine dehydrogenase"/>
    <property type="match status" value="2"/>
</dbReference>
<protein>
    <recommendedName>
        <fullName evidence="9">NACHT domain-containing protein</fullName>
    </recommendedName>
</protein>
<evidence type="ECO:0000259" key="4">
    <source>
        <dbReference type="Pfam" id="PF13191"/>
    </source>
</evidence>
<gene>
    <name evidence="7" type="ORF">MCOR_20662</name>
</gene>
<keyword evidence="8" id="KW-1185">Reference proteome</keyword>
<feature type="domain" description="DUF4062" evidence="5">
    <location>
        <begin position="26"/>
        <end position="124"/>
    </location>
</feature>
<dbReference type="SUPFAM" id="SSF82171">
    <property type="entry name" value="DPP6 N-terminal domain-like"/>
    <property type="match status" value="1"/>
</dbReference>
<keyword evidence="2" id="KW-0677">Repeat</keyword>
<dbReference type="OrthoDB" id="2325716at2759"/>
<dbReference type="InterPro" id="IPR052752">
    <property type="entry name" value="NACHT-WD_repeat"/>
</dbReference>
<evidence type="ECO:0000256" key="1">
    <source>
        <dbReference type="ARBA" id="ARBA00022574"/>
    </source>
</evidence>